<feature type="region of interest" description="Disordered" evidence="10">
    <location>
        <begin position="1"/>
        <end position="34"/>
    </location>
</feature>
<evidence type="ECO:0000256" key="3">
    <source>
        <dbReference type="ARBA" id="ARBA00022475"/>
    </source>
</evidence>
<evidence type="ECO:0000313" key="12">
    <source>
        <dbReference type="EMBL" id="MFC5823584.1"/>
    </source>
</evidence>
<sequence>MPSFRADDMPHMTGMSSADTLEPQQPPAPAQDPQRLCGRALTLGYDGADIVSDLDIDIPPGKITVLVGANACGKSTTLRALARLLKPRGGAVTLDGKAIHQMPSKQLATKIGILPQTPTAPEGITVADLVCRGRYPHQKWFTQWTDEDERVVAWALEATGTAEIAGRCVDELSGGQRQRVWIAMALAQETGILMLDEPTTYLDVQHQIDVLDLLVQLNLEEGRTIAVVLHDLNLACRYAHHLIAMRQGRIIAQGKPGEIVTEELVEAVFGLKSKVISDPVSHTPMVVPIGRHLRF</sequence>
<dbReference type="InterPro" id="IPR027417">
    <property type="entry name" value="P-loop_NTPase"/>
</dbReference>
<dbReference type="PANTHER" id="PTHR42771">
    <property type="entry name" value="IRON(3+)-HYDROXAMATE IMPORT ATP-BINDING PROTEIN FHUC"/>
    <property type="match status" value="1"/>
</dbReference>
<dbReference type="SMART" id="SM00382">
    <property type="entry name" value="AAA"/>
    <property type="match status" value="1"/>
</dbReference>
<evidence type="ECO:0000256" key="6">
    <source>
        <dbReference type="ARBA" id="ARBA00022840"/>
    </source>
</evidence>
<keyword evidence="7" id="KW-0408">Iron</keyword>
<evidence type="ECO:0000256" key="2">
    <source>
        <dbReference type="ARBA" id="ARBA00022448"/>
    </source>
</evidence>
<dbReference type="PROSITE" id="PS00211">
    <property type="entry name" value="ABC_TRANSPORTER_1"/>
    <property type="match status" value="1"/>
</dbReference>
<dbReference type="RefSeq" id="WP_379513118.1">
    <property type="nucleotide sequence ID" value="NZ_JBHSPA010000010.1"/>
</dbReference>
<dbReference type="InterPro" id="IPR003439">
    <property type="entry name" value="ABC_transporter-like_ATP-bd"/>
</dbReference>
<dbReference type="CDD" id="cd03214">
    <property type="entry name" value="ABC_Iron-Siderophores_B12_Hemin"/>
    <property type="match status" value="1"/>
</dbReference>
<evidence type="ECO:0000256" key="1">
    <source>
        <dbReference type="ARBA" id="ARBA00004202"/>
    </source>
</evidence>
<dbReference type="InterPro" id="IPR051535">
    <property type="entry name" value="Siderophore_ABC-ATPase"/>
</dbReference>
<dbReference type="GO" id="GO:0005524">
    <property type="term" value="F:ATP binding"/>
    <property type="evidence" value="ECO:0007669"/>
    <property type="project" value="UniProtKB-KW"/>
</dbReference>
<evidence type="ECO:0000256" key="10">
    <source>
        <dbReference type="SAM" id="MobiDB-lite"/>
    </source>
</evidence>
<organism evidence="12 13">
    <name type="scientific">Nonomuraea insulae</name>
    <dbReference type="NCBI Taxonomy" id="1616787"/>
    <lineage>
        <taxon>Bacteria</taxon>
        <taxon>Bacillati</taxon>
        <taxon>Actinomycetota</taxon>
        <taxon>Actinomycetes</taxon>
        <taxon>Streptosporangiales</taxon>
        <taxon>Streptosporangiaceae</taxon>
        <taxon>Nonomuraea</taxon>
    </lineage>
</organism>
<evidence type="ECO:0000313" key="13">
    <source>
        <dbReference type="Proteomes" id="UP001596058"/>
    </source>
</evidence>
<keyword evidence="5" id="KW-0547">Nucleotide-binding</keyword>
<feature type="compositionally biased region" description="Basic and acidic residues" evidence="10">
    <location>
        <begin position="1"/>
        <end position="10"/>
    </location>
</feature>
<dbReference type="PANTHER" id="PTHR42771:SF2">
    <property type="entry name" value="IRON(3+)-HYDROXAMATE IMPORT ATP-BINDING PROTEIN FHUC"/>
    <property type="match status" value="1"/>
</dbReference>
<protein>
    <submittedName>
        <fullName evidence="12">ABC transporter ATP-binding protein</fullName>
    </submittedName>
</protein>
<proteinExistence type="predicted"/>
<gene>
    <name evidence="12" type="ORF">ACFPZ3_06960</name>
</gene>
<evidence type="ECO:0000256" key="4">
    <source>
        <dbReference type="ARBA" id="ARBA00022496"/>
    </source>
</evidence>
<dbReference type="Gene3D" id="3.40.50.300">
    <property type="entry name" value="P-loop containing nucleotide triphosphate hydrolases"/>
    <property type="match status" value="1"/>
</dbReference>
<keyword evidence="13" id="KW-1185">Reference proteome</keyword>
<reference evidence="13" key="1">
    <citation type="journal article" date="2019" name="Int. J. Syst. Evol. Microbiol.">
        <title>The Global Catalogue of Microorganisms (GCM) 10K type strain sequencing project: providing services to taxonomists for standard genome sequencing and annotation.</title>
        <authorList>
            <consortium name="The Broad Institute Genomics Platform"/>
            <consortium name="The Broad Institute Genome Sequencing Center for Infectious Disease"/>
            <person name="Wu L."/>
            <person name="Ma J."/>
        </authorList>
    </citation>
    <scope>NUCLEOTIDE SEQUENCE [LARGE SCALE GENOMIC DNA]</scope>
    <source>
        <strain evidence="13">CCUG 53903</strain>
    </source>
</reference>
<dbReference type="EMBL" id="JBHSPA010000010">
    <property type="protein sequence ID" value="MFC5823584.1"/>
    <property type="molecule type" value="Genomic_DNA"/>
</dbReference>
<dbReference type="InterPro" id="IPR003593">
    <property type="entry name" value="AAA+_ATPase"/>
</dbReference>
<feature type="domain" description="ABC transporter" evidence="11">
    <location>
        <begin position="36"/>
        <end position="272"/>
    </location>
</feature>
<dbReference type="InterPro" id="IPR017871">
    <property type="entry name" value="ABC_transporter-like_CS"/>
</dbReference>
<dbReference type="PROSITE" id="PS50893">
    <property type="entry name" value="ABC_TRANSPORTER_2"/>
    <property type="match status" value="1"/>
</dbReference>
<dbReference type="Pfam" id="PF00005">
    <property type="entry name" value="ABC_tran"/>
    <property type="match status" value="1"/>
</dbReference>
<evidence type="ECO:0000256" key="5">
    <source>
        <dbReference type="ARBA" id="ARBA00022741"/>
    </source>
</evidence>
<keyword evidence="9" id="KW-0472">Membrane</keyword>
<comment type="subcellular location">
    <subcellularLocation>
        <location evidence="1">Cell membrane</location>
        <topology evidence="1">Peripheral membrane protein</topology>
    </subcellularLocation>
</comment>
<keyword evidence="3" id="KW-1003">Cell membrane</keyword>
<evidence type="ECO:0000256" key="9">
    <source>
        <dbReference type="ARBA" id="ARBA00023136"/>
    </source>
</evidence>
<dbReference type="Proteomes" id="UP001596058">
    <property type="component" value="Unassembled WGS sequence"/>
</dbReference>
<dbReference type="SUPFAM" id="SSF52540">
    <property type="entry name" value="P-loop containing nucleoside triphosphate hydrolases"/>
    <property type="match status" value="1"/>
</dbReference>
<keyword evidence="6 12" id="KW-0067">ATP-binding</keyword>
<keyword evidence="4" id="KW-0410">Iron transport</keyword>
<keyword evidence="2" id="KW-0813">Transport</keyword>
<name>A0ABW1CD07_9ACTN</name>
<comment type="caution">
    <text evidence="12">The sequence shown here is derived from an EMBL/GenBank/DDBJ whole genome shotgun (WGS) entry which is preliminary data.</text>
</comment>
<evidence type="ECO:0000256" key="7">
    <source>
        <dbReference type="ARBA" id="ARBA00023004"/>
    </source>
</evidence>
<accession>A0ABW1CD07</accession>
<keyword evidence="8" id="KW-0406">Ion transport</keyword>
<evidence type="ECO:0000256" key="8">
    <source>
        <dbReference type="ARBA" id="ARBA00023065"/>
    </source>
</evidence>
<evidence type="ECO:0000259" key="11">
    <source>
        <dbReference type="PROSITE" id="PS50893"/>
    </source>
</evidence>